<evidence type="ECO:0000259" key="2">
    <source>
        <dbReference type="Pfam" id="PF10453"/>
    </source>
</evidence>
<sequence>MEEKILPKFVLPSPKFDRPNGVNKAPHLYLTPSGMTLLPRAKQPPPMYGARGSTVPAKYLAQEQSSPVSVPDTPPIYKSPPRSEYCHTCCMELATSEDMKRHLEQHESCPADDCDFESLHNILERHIEANHITGAYKKVKKVWTQEELAAWKAERRKRFPTAANVELARLAKEQRIKRGERLEASKSRFGNREDRQRTRPKGDQKERFDPKNRKKRNAKGKATEKKKNVGSSKKSTDKTNQSRETSTQSTNLNKECEETKDEDRNLIENAKFCGTGHMTDYQHFNKKNQKKDNALFGLLGMYGSDSEEESETEGENQDQDEAKQIIQEKTTLKSSKTESSKPTEKDPIHDNTDLKLEPNLSIDNYSSEASTKPVPIQDMETREDFTSVTENTSFLNEVPQEDINEITESGIEKVPPTREDHCSSDEAPNEEPFQRVTEAIRESSPPKTEPKECQPQTAPKRIAPKRINGLNYKRARKQTQQNTMLSKLLESDIRHERNVLLQCVRHVCERNFFGIGQTTEKTEVKVKQDSTCDKSLGKTPDV</sequence>
<dbReference type="RefSeq" id="XP_016978951.1">
    <property type="nucleotide sequence ID" value="XM_017123462.1"/>
</dbReference>
<gene>
    <name evidence="3" type="primary">LOC108044448</name>
</gene>
<accession>A0A6P4F0X6</accession>
<evidence type="ECO:0000256" key="1">
    <source>
        <dbReference type="SAM" id="MobiDB-lite"/>
    </source>
</evidence>
<dbReference type="AlphaFoldDB" id="A0A6P4F0X6"/>
<proteinExistence type="predicted"/>
<dbReference type="GO" id="GO:0003723">
    <property type="term" value="F:RNA binding"/>
    <property type="evidence" value="ECO:0007669"/>
    <property type="project" value="InterPro"/>
</dbReference>
<dbReference type="RefSeq" id="XP_016978951.2">
    <property type="nucleotide sequence ID" value="XM_017123462.2"/>
</dbReference>
<feature type="domain" description="FMR1-interacting protein 1 conserved" evidence="2">
    <location>
        <begin position="126"/>
        <end position="180"/>
    </location>
</feature>
<reference evidence="3" key="1">
    <citation type="submission" date="2025-08" db="UniProtKB">
        <authorList>
            <consortium name="RefSeq"/>
        </authorList>
    </citation>
    <scope>IDENTIFICATION</scope>
</reference>
<feature type="compositionally biased region" description="Polar residues" evidence="1">
    <location>
        <begin position="361"/>
        <end position="370"/>
    </location>
</feature>
<feature type="region of interest" description="Disordered" evidence="1">
    <location>
        <begin position="178"/>
        <end position="262"/>
    </location>
</feature>
<dbReference type="GO" id="GO:0005634">
    <property type="term" value="C:nucleus"/>
    <property type="evidence" value="ECO:0007669"/>
    <property type="project" value="TreeGrafter"/>
</dbReference>
<feature type="compositionally biased region" description="Polar residues" evidence="1">
    <location>
        <begin position="242"/>
        <end position="253"/>
    </location>
</feature>
<dbReference type="InterPro" id="IPR039136">
    <property type="entry name" value="NUFIP1-like"/>
</dbReference>
<dbReference type="InterPro" id="IPR019496">
    <property type="entry name" value="NUFIP1_cons_dom"/>
</dbReference>
<dbReference type="GO" id="GO:0000492">
    <property type="term" value="P:box C/D snoRNP assembly"/>
    <property type="evidence" value="ECO:0007669"/>
    <property type="project" value="TreeGrafter"/>
</dbReference>
<feature type="compositionally biased region" description="Basic and acidic residues" evidence="1">
    <location>
        <begin position="335"/>
        <end position="356"/>
    </location>
</feature>
<dbReference type="Pfam" id="PF10453">
    <property type="entry name" value="NUFIP1"/>
    <property type="match status" value="1"/>
</dbReference>
<dbReference type="PANTHER" id="PTHR13309">
    <property type="entry name" value="NUCLEAR FRAGILE X MENTAL RETARDATION PROTEIN INTERACTING PROTEIN 1"/>
    <property type="match status" value="1"/>
</dbReference>
<feature type="compositionally biased region" description="Basic and acidic residues" evidence="1">
    <location>
        <begin position="178"/>
        <end position="211"/>
    </location>
</feature>
<name>A0A6P4F0X6_DRORH</name>
<feature type="region of interest" description="Disordered" evidence="1">
    <location>
        <begin position="304"/>
        <end position="378"/>
    </location>
</feature>
<feature type="compositionally biased region" description="Basic and acidic residues" evidence="1">
    <location>
        <begin position="415"/>
        <end position="424"/>
    </location>
</feature>
<feature type="region of interest" description="Disordered" evidence="1">
    <location>
        <begin position="414"/>
        <end position="458"/>
    </location>
</feature>
<evidence type="ECO:0000313" key="3">
    <source>
        <dbReference type="RefSeq" id="XP_016978951.1"/>
    </source>
</evidence>
<dbReference type="PANTHER" id="PTHR13309:SF0">
    <property type="entry name" value="FMR1-INTERACTING PROTEIN NUFIP1"/>
    <property type="match status" value="1"/>
</dbReference>
<feature type="compositionally biased region" description="Acidic residues" evidence="1">
    <location>
        <begin position="305"/>
        <end position="319"/>
    </location>
</feature>
<dbReference type="OrthoDB" id="273070at2759"/>
<protein>
    <submittedName>
        <fullName evidence="3">Nuclear fragile X mental retardation-interacting protein 1</fullName>
    </submittedName>
</protein>
<dbReference type="OMA" id="MTDYQHF"/>
<organism evidence="3">
    <name type="scientific">Drosophila rhopaloa</name>
    <name type="common">Fruit fly</name>
    <dbReference type="NCBI Taxonomy" id="1041015"/>
    <lineage>
        <taxon>Eukaryota</taxon>
        <taxon>Metazoa</taxon>
        <taxon>Ecdysozoa</taxon>
        <taxon>Arthropoda</taxon>
        <taxon>Hexapoda</taxon>
        <taxon>Insecta</taxon>
        <taxon>Pterygota</taxon>
        <taxon>Neoptera</taxon>
        <taxon>Endopterygota</taxon>
        <taxon>Diptera</taxon>
        <taxon>Brachycera</taxon>
        <taxon>Muscomorpha</taxon>
        <taxon>Ephydroidea</taxon>
        <taxon>Drosophilidae</taxon>
        <taxon>Drosophila</taxon>
        <taxon>Sophophora</taxon>
    </lineage>
</organism>